<dbReference type="InterPro" id="IPR009683">
    <property type="entry name" value="Extensin-like_C"/>
</dbReference>
<dbReference type="RefSeq" id="WP_085464510.1">
    <property type="nucleotide sequence ID" value="NZ_FXBL01000004.1"/>
</dbReference>
<name>A0A1X7NTJ6_9HYPH</name>
<accession>A0A1X7NTJ6</accession>
<feature type="chain" id="PRO_5012033119" evidence="2">
    <location>
        <begin position="20"/>
        <end position="311"/>
    </location>
</feature>
<feature type="compositionally biased region" description="Basic and acidic residues" evidence="1">
    <location>
        <begin position="98"/>
        <end position="112"/>
    </location>
</feature>
<feature type="signal peptide" evidence="2">
    <location>
        <begin position="1"/>
        <end position="19"/>
    </location>
</feature>
<evidence type="ECO:0000256" key="1">
    <source>
        <dbReference type="SAM" id="MobiDB-lite"/>
    </source>
</evidence>
<feature type="compositionally biased region" description="Low complexity" evidence="1">
    <location>
        <begin position="15"/>
        <end position="24"/>
    </location>
</feature>
<dbReference type="AlphaFoldDB" id="A0A1X7NTJ6"/>
<keyword evidence="2" id="KW-0732">Signal</keyword>
<keyword evidence="5" id="KW-1185">Reference proteome</keyword>
<proteinExistence type="predicted"/>
<feature type="compositionally biased region" description="Basic and acidic residues" evidence="1">
    <location>
        <begin position="67"/>
        <end position="87"/>
    </location>
</feature>
<dbReference type="EMBL" id="FXBL01000004">
    <property type="protein sequence ID" value="SMH41479.1"/>
    <property type="molecule type" value="Genomic_DNA"/>
</dbReference>
<feature type="domain" description="Extensin-like C-terminal" evidence="3">
    <location>
        <begin position="138"/>
        <end position="311"/>
    </location>
</feature>
<evidence type="ECO:0000259" key="3">
    <source>
        <dbReference type="Pfam" id="PF06904"/>
    </source>
</evidence>
<evidence type="ECO:0000313" key="4">
    <source>
        <dbReference type="EMBL" id="SMH41479.1"/>
    </source>
</evidence>
<dbReference type="Proteomes" id="UP000193083">
    <property type="component" value="Unassembled WGS sequence"/>
</dbReference>
<dbReference type="Pfam" id="PF06904">
    <property type="entry name" value="Extensin-like_C"/>
    <property type="match status" value="1"/>
</dbReference>
<evidence type="ECO:0000313" key="5">
    <source>
        <dbReference type="Proteomes" id="UP000193083"/>
    </source>
</evidence>
<feature type="compositionally biased region" description="Pro residues" evidence="1">
    <location>
        <begin position="25"/>
        <end position="39"/>
    </location>
</feature>
<feature type="compositionally biased region" description="Basic and acidic residues" evidence="1">
    <location>
        <begin position="40"/>
        <end position="50"/>
    </location>
</feature>
<sequence length="311" mass="32652">MWAVLFVLTMAVAAPVARAADDVPTPQPRPARPGDPPDASPRENEAEKGAASETGAEDEVGLPDAGEAPRPEPRPEQPGEVKGENKPPADAGQTEPSPKPEARPDRPGKDEAPTGPGKAEPSLMPPPRPAEMPAEEAACRVRLKELGVVFEERPQLAEAAGCSVPWPVAVTALSKDVALAPEAVMNCATAQRAAEFARDHIVPKASAILGSQLISIRQDSAYVCRPRHGSAKLSEHAFGNALDIGAFTLKDGRTVEVGKASKRAEGEFMLAVRLAACGPFTTVLGPGSDPDHASHFHFDLAARRKGSAFCQ</sequence>
<protein>
    <submittedName>
        <fullName evidence="4">Uncharacterized conserved protein</fullName>
    </submittedName>
</protein>
<evidence type="ECO:0000256" key="2">
    <source>
        <dbReference type="SAM" id="SignalP"/>
    </source>
</evidence>
<organism evidence="4 5">
    <name type="scientific">Mesorhizobium australicum</name>
    <dbReference type="NCBI Taxonomy" id="536018"/>
    <lineage>
        <taxon>Bacteria</taxon>
        <taxon>Pseudomonadati</taxon>
        <taxon>Pseudomonadota</taxon>
        <taxon>Alphaproteobacteria</taxon>
        <taxon>Hyphomicrobiales</taxon>
        <taxon>Phyllobacteriaceae</taxon>
        <taxon>Mesorhizobium</taxon>
    </lineage>
</organism>
<feature type="region of interest" description="Disordered" evidence="1">
    <location>
        <begin position="15"/>
        <end position="134"/>
    </location>
</feature>
<reference evidence="4 5" key="1">
    <citation type="submission" date="2017-04" db="EMBL/GenBank/DDBJ databases">
        <authorList>
            <person name="Afonso C.L."/>
            <person name="Miller P.J."/>
            <person name="Scott M.A."/>
            <person name="Spackman E."/>
            <person name="Goraichik I."/>
            <person name="Dimitrov K.M."/>
            <person name="Suarez D.L."/>
            <person name="Swayne D.E."/>
        </authorList>
    </citation>
    <scope>NUCLEOTIDE SEQUENCE [LARGE SCALE GENOMIC DNA]</scope>
    <source>
        <strain evidence="4 5">B5P</strain>
    </source>
</reference>
<gene>
    <name evidence="4" type="ORF">SAMN02982922_2579</name>
</gene>